<name>A0A1M7MNV1_9BACI</name>
<dbReference type="Pfam" id="PF04304">
    <property type="entry name" value="DUF454"/>
    <property type="match status" value="1"/>
</dbReference>
<evidence type="ECO:0000256" key="1">
    <source>
        <dbReference type="SAM" id="Phobius"/>
    </source>
</evidence>
<dbReference type="GO" id="GO:0005886">
    <property type="term" value="C:plasma membrane"/>
    <property type="evidence" value="ECO:0007669"/>
    <property type="project" value="TreeGrafter"/>
</dbReference>
<organism evidence="2 3">
    <name type="scientific">Gracilibacillus kekensis</name>
    <dbReference type="NCBI Taxonomy" id="1027249"/>
    <lineage>
        <taxon>Bacteria</taxon>
        <taxon>Bacillati</taxon>
        <taxon>Bacillota</taxon>
        <taxon>Bacilli</taxon>
        <taxon>Bacillales</taxon>
        <taxon>Bacillaceae</taxon>
        <taxon>Gracilibacillus</taxon>
    </lineage>
</organism>
<dbReference type="PANTHER" id="PTHR35813">
    <property type="entry name" value="INNER MEMBRANE PROTEIN YBAN"/>
    <property type="match status" value="1"/>
</dbReference>
<dbReference type="RefSeq" id="WP_073200870.1">
    <property type="nucleotide sequence ID" value="NZ_FRCZ01000002.1"/>
</dbReference>
<keyword evidence="1" id="KW-0472">Membrane</keyword>
<dbReference type="PIRSF" id="PIRSF016789">
    <property type="entry name" value="DUF454"/>
    <property type="match status" value="1"/>
</dbReference>
<dbReference type="EMBL" id="FRCZ01000002">
    <property type="protein sequence ID" value="SHM92587.1"/>
    <property type="molecule type" value="Genomic_DNA"/>
</dbReference>
<gene>
    <name evidence="2" type="ORF">SAMN05216179_1298</name>
</gene>
<proteinExistence type="predicted"/>
<dbReference type="PANTHER" id="PTHR35813:SF1">
    <property type="entry name" value="INNER MEMBRANE PROTEIN YBAN"/>
    <property type="match status" value="1"/>
</dbReference>
<dbReference type="STRING" id="1027249.SAMN05216179_1298"/>
<dbReference type="AlphaFoldDB" id="A0A1M7MNV1"/>
<feature type="transmembrane region" description="Helical" evidence="1">
    <location>
        <begin position="76"/>
        <end position="96"/>
    </location>
</feature>
<evidence type="ECO:0000313" key="3">
    <source>
        <dbReference type="Proteomes" id="UP000184184"/>
    </source>
</evidence>
<feature type="transmembrane region" description="Helical" evidence="1">
    <location>
        <begin position="7"/>
        <end position="29"/>
    </location>
</feature>
<dbReference type="OrthoDB" id="345900at2"/>
<sequence length="137" mass="15321">MWNIKRTLWLIGGSISLIIGLIGIIVPLLPTTPLVILAAFCFGKSSKALHQWLVTNKYFGKYLADYQSGKGVPIRIKLFAVIIVWTSVLFTLTVIPLFYVKVFMIGVALFVTIFISTSPLLKKKKNLNNSKLKNGHQ</sequence>
<reference evidence="2 3" key="1">
    <citation type="submission" date="2016-11" db="EMBL/GenBank/DDBJ databases">
        <authorList>
            <person name="Jaros S."/>
            <person name="Januszkiewicz K."/>
            <person name="Wedrychowicz H."/>
        </authorList>
    </citation>
    <scope>NUCLEOTIDE SEQUENCE [LARGE SCALE GENOMIC DNA]</scope>
    <source>
        <strain evidence="2 3">CGMCC 1.10681</strain>
    </source>
</reference>
<dbReference type="InterPro" id="IPR007401">
    <property type="entry name" value="DUF454"/>
</dbReference>
<evidence type="ECO:0008006" key="4">
    <source>
        <dbReference type="Google" id="ProtNLM"/>
    </source>
</evidence>
<keyword evidence="1" id="KW-0812">Transmembrane</keyword>
<dbReference type="Proteomes" id="UP000184184">
    <property type="component" value="Unassembled WGS sequence"/>
</dbReference>
<accession>A0A1M7MNV1</accession>
<feature type="transmembrane region" description="Helical" evidence="1">
    <location>
        <begin position="102"/>
        <end position="121"/>
    </location>
</feature>
<feature type="transmembrane region" description="Helical" evidence="1">
    <location>
        <begin position="35"/>
        <end position="55"/>
    </location>
</feature>
<protein>
    <recommendedName>
        <fullName evidence="4">Inner membrane protein</fullName>
    </recommendedName>
</protein>
<keyword evidence="1" id="KW-1133">Transmembrane helix</keyword>
<keyword evidence="3" id="KW-1185">Reference proteome</keyword>
<evidence type="ECO:0000313" key="2">
    <source>
        <dbReference type="EMBL" id="SHM92587.1"/>
    </source>
</evidence>